<proteinExistence type="predicted"/>
<dbReference type="InterPro" id="IPR052039">
    <property type="entry name" value="Caspase-related_regulators"/>
</dbReference>
<protein>
    <recommendedName>
        <fullName evidence="1">Caspase family p20 domain-containing protein</fullName>
    </recommendedName>
</protein>
<keyword evidence="6" id="KW-1185">Reference proteome</keyword>
<evidence type="ECO:0000313" key="5">
    <source>
        <dbReference type="Proteomes" id="UP000663825"/>
    </source>
</evidence>
<evidence type="ECO:0000313" key="4">
    <source>
        <dbReference type="EMBL" id="CAF4340423.1"/>
    </source>
</evidence>
<evidence type="ECO:0000313" key="6">
    <source>
        <dbReference type="Proteomes" id="UP000663873"/>
    </source>
</evidence>
<dbReference type="PANTHER" id="PTHR22576">
    <property type="entry name" value="MUCOSA ASSOCIATED LYMPHOID TISSUE LYMPHOMA TRANSLOCATION PROTEIN 1/PARACASPASE"/>
    <property type="match status" value="1"/>
</dbReference>
<dbReference type="GO" id="GO:0006508">
    <property type="term" value="P:proteolysis"/>
    <property type="evidence" value="ECO:0007669"/>
    <property type="project" value="InterPro"/>
</dbReference>
<name>A0A817NHF9_9BILA</name>
<sequence>MTTTKRALVIGNNTYDVNKLTRCKNDAEDVGNKLQSAGFKVSPYFNLTYMGMARQINDFVEKINENDFVVFFFSGHGTEWREKNYLIPIDNKDLVKTPNLHPNWAICAQRTLDSMKERKPFAIVFLLDCCRVRVEDAKAIPLQSNSTSATTIKGVAGSLTVFACGSNEIAFERSKNDRNSLFTYHLLQHIDEPNLKIEEMMSRVCDGVYEDSNEQLYTYRLCTLRTSKIYFNNTETSKKGGKLFF</sequence>
<dbReference type="AlphaFoldDB" id="A0A817NHF9"/>
<dbReference type="Pfam" id="PF00656">
    <property type="entry name" value="Peptidase_C14"/>
    <property type="match status" value="1"/>
</dbReference>
<dbReference type="Proteomes" id="UP000663873">
    <property type="component" value="Unassembled WGS sequence"/>
</dbReference>
<gene>
    <name evidence="4" type="ORF">HFQ381_LOCUS16070</name>
    <name evidence="2" type="ORF">TIS948_LOCUS7181</name>
    <name evidence="3" type="ORF">UJA718_LOCUS6138</name>
</gene>
<accession>A0A817NHF9</accession>
<evidence type="ECO:0000259" key="1">
    <source>
        <dbReference type="PROSITE" id="PS50208"/>
    </source>
</evidence>
<feature type="domain" description="Caspase family p20" evidence="1">
    <location>
        <begin position="3"/>
        <end position="79"/>
    </location>
</feature>
<dbReference type="Proteomes" id="UP000663851">
    <property type="component" value="Unassembled WGS sequence"/>
</dbReference>
<dbReference type="PROSITE" id="PS50208">
    <property type="entry name" value="CASPASE_P20"/>
    <property type="match status" value="1"/>
</dbReference>
<evidence type="ECO:0000313" key="2">
    <source>
        <dbReference type="EMBL" id="CAF3105563.1"/>
    </source>
</evidence>
<dbReference type="InterPro" id="IPR029030">
    <property type="entry name" value="Caspase-like_dom_sf"/>
</dbReference>
<comment type="caution">
    <text evidence="2">The sequence shown here is derived from an EMBL/GenBank/DDBJ whole genome shotgun (WGS) entry which is preliminary data.</text>
</comment>
<dbReference type="EMBL" id="CAJOBP010000565">
    <property type="protein sequence ID" value="CAF4194381.1"/>
    <property type="molecule type" value="Genomic_DNA"/>
</dbReference>
<evidence type="ECO:0000313" key="3">
    <source>
        <dbReference type="EMBL" id="CAF4194381.1"/>
    </source>
</evidence>
<dbReference type="SUPFAM" id="SSF52129">
    <property type="entry name" value="Caspase-like"/>
    <property type="match status" value="1"/>
</dbReference>
<dbReference type="GO" id="GO:0004197">
    <property type="term" value="F:cysteine-type endopeptidase activity"/>
    <property type="evidence" value="ECO:0007669"/>
    <property type="project" value="InterPro"/>
</dbReference>
<dbReference type="EMBL" id="CAJNXB010000874">
    <property type="protein sequence ID" value="CAF3105563.1"/>
    <property type="molecule type" value="Genomic_DNA"/>
</dbReference>
<dbReference type="OrthoDB" id="417046at2759"/>
<dbReference type="Proteomes" id="UP000663825">
    <property type="component" value="Unassembled WGS sequence"/>
</dbReference>
<organism evidence="2 5">
    <name type="scientific">Rotaria socialis</name>
    <dbReference type="NCBI Taxonomy" id="392032"/>
    <lineage>
        <taxon>Eukaryota</taxon>
        <taxon>Metazoa</taxon>
        <taxon>Spiralia</taxon>
        <taxon>Gnathifera</taxon>
        <taxon>Rotifera</taxon>
        <taxon>Eurotatoria</taxon>
        <taxon>Bdelloidea</taxon>
        <taxon>Philodinida</taxon>
        <taxon>Philodinidae</taxon>
        <taxon>Rotaria</taxon>
    </lineage>
</organism>
<dbReference type="InterPro" id="IPR001309">
    <property type="entry name" value="Pept_C14_p20"/>
</dbReference>
<dbReference type="EMBL" id="CAJOBO010001121">
    <property type="protein sequence ID" value="CAF4340423.1"/>
    <property type="molecule type" value="Genomic_DNA"/>
</dbReference>
<dbReference type="InterPro" id="IPR011600">
    <property type="entry name" value="Pept_C14_caspase"/>
</dbReference>
<dbReference type="Gene3D" id="3.40.50.1460">
    <property type="match status" value="1"/>
</dbReference>
<dbReference type="PANTHER" id="PTHR22576:SF37">
    <property type="entry name" value="MUCOSA-ASSOCIATED LYMPHOID TISSUE LYMPHOMA TRANSLOCATION PROTEIN 1"/>
    <property type="match status" value="1"/>
</dbReference>
<reference evidence="2" key="1">
    <citation type="submission" date="2021-02" db="EMBL/GenBank/DDBJ databases">
        <authorList>
            <person name="Nowell W R."/>
        </authorList>
    </citation>
    <scope>NUCLEOTIDE SEQUENCE</scope>
</reference>